<comment type="function">
    <text evidence="9">Protein L1 is also a translational repressor protein, it controls the translation of the L11 operon by binding to its mRNA.</text>
</comment>
<keyword evidence="5 9" id="KW-0694">RNA-binding</keyword>
<evidence type="ECO:0000256" key="2">
    <source>
        <dbReference type="ARBA" id="ARBA00022491"/>
    </source>
</evidence>
<keyword evidence="3 9" id="KW-0699">rRNA-binding</keyword>
<dbReference type="SUPFAM" id="SSF56808">
    <property type="entry name" value="Ribosomal protein L1"/>
    <property type="match status" value="1"/>
</dbReference>
<dbReference type="Proteomes" id="UP000176233">
    <property type="component" value="Unassembled WGS sequence"/>
</dbReference>
<dbReference type="PANTHER" id="PTHR36427">
    <property type="entry name" value="54S RIBOSOMAL PROTEIN L1, MITOCHONDRIAL"/>
    <property type="match status" value="1"/>
</dbReference>
<keyword evidence="2 9" id="KW-0678">Repressor</keyword>
<dbReference type="CDD" id="cd00403">
    <property type="entry name" value="Ribosomal_L1"/>
    <property type="match status" value="1"/>
</dbReference>
<keyword evidence="7 9" id="KW-0687">Ribonucleoprotein</keyword>
<evidence type="ECO:0000256" key="5">
    <source>
        <dbReference type="ARBA" id="ARBA00022884"/>
    </source>
</evidence>
<protein>
    <recommendedName>
        <fullName evidence="8 9">Large ribosomal subunit protein uL1</fullName>
    </recommendedName>
</protein>
<dbReference type="NCBIfam" id="TIGR01169">
    <property type="entry name" value="rplA_bact"/>
    <property type="match status" value="1"/>
</dbReference>
<sequence length="224" mass="23896">MGKRLDAALKEVDAMKVYALSEGIALAKKTATTKFVGNIEVHVRLGIDPKKSDQSIRSTVTLPHGTGKTKRIAAFVTSGREKEATDAGAVVVGGEELIKKIKETEQLNFDIAIAEPAMMAKMSAIAKLLGPKGLMPNPKSGTVSADIAKTVKEFATGKAEFKNDESGNVHMILGKSNFPDEQIIANFKTFLDALNQSKPAGLKKEYIQAISLNATMGPGIKVKV</sequence>
<evidence type="ECO:0000256" key="4">
    <source>
        <dbReference type="ARBA" id="ARBA00022845"/>
    </source>
</evidence>
<organism evidence="10 11">
    <name type="scientific">Candidatus Doudnabacteria bacterium RIFCSPHIGHO2_01_FULL_45_18</name>
    <dbReference type="NCBI Taxonomy" id="1817823"/>
    <lineage>
        <taxon>Bacteria</taxon>
        <taxon>Candidatus Doudnaibacteriota</taxon>
    </lineage>
</organism>
<proteinExistence type="inferred from homology"/>
<keyword evidence="9" id="KW-0820">tRNA-binding</keyword>
<dbReference type="Gene3D" id="3.40.50.790">
    <property type="match status" value="1"/>
</dbReference>
<keyword evidence="6 9" id="KW-0689">Ribosomal protein</keyword>
<comment type="similarity">
    <text evidence="1 9">Belongs to the universal ribosomal protein uL1 family.</text>
</comment>
<dbReference type="InterPro" id="IPR028364">
    <property type="entry name" value="Ribosomal_uL1/biogenesis"/>
</dbReference>
<accession>A0A1F5NR68</accession>
<dbReference type="HAMAP" id="MF_01318_B">
    <property type="entry name" value="Ribosomal_uL1_B"/>
    <property type="match status" value="1"/>
</dbReference>
<comment type="subunit">
    <text evidence="9">Part of the 50S ribosomal subunit.</text>
</comment>
<reference evidence="10 11" key="1">
    <citation type="journal article" date="2016" name="Nat. Commun.">
        <title>Thousands of microbial genomes shed light on interconnected biogeochemical processes in an aquifer system.</title>
        <authorList>
            <person name="Anantharaman K."/>
            <person name="Brown C.T."/>
            <person name="Hug L.A."/>
            <person name="Sharon I."/>
            <person name="Castelle C.J."/>
            <person name="Probst A.J."/>
            <person name="Thomas B.C."/>
            <person name="Singh A."/>
            <person name="Wilkins M.J."/>
            <person name="Karaoz U."/>
            <person name="Brodie E.L."/>
            <person name="Williams K.H."/>
            <person name="Hubbard S.S."/>
            <person name="Banfield J.F."/>
        </authorList>
    </citation>
    <scope>NUCLEOTIDE SEQUENCE [LARGE SCALE GENOMIC DNA]</scope>
</reference>
<evidence type="ECO:0000256" key="6">
    <source>
        <dbReference type="ARBA" id="ARBA00022980"/>
    </source>
</evidence>
<dbReference type="FunFam" id="3.40.50.790:FF:000001">
    <property type="entry name" value="50S ribosomal protein L1"/>
    <property type="match status" value="1"/>
</dbReference>
<evidence type="ECO:0000256" key="9">
    <source>
        <dbReference type="HAMAP-Rule" id="MF_01318"/>
    </source>
</evidence>
<comment type="function">
    <text evidence="9">Binds directly to 23S rRNA. The L1 stalk is quite mobile in the ribosome, and is involved in E site tRNA release.</text>
</comment>
<evidence type="ECO:0000256" key="3">
    <source>
        <dbReference type="ARBA" id="ARBA00022730"/>
    </source>
</evidence>
<dbReference type="Pfam" id="PF00687">
    <property type="entry name" value="Ribosomal_L1"/>
    <property type="match status" value="1"/>
</dbReference>
<evidence type="ECO:0000313" key="10">
    <source>
        <dbReference type="EMBL" id="OGE80161.1"/>
    </source>
</evidence>
<dbReference type="PIRSF" id="PIRSF002155">
    <property type="entry name" value="Ribosomal_L1"/>
    <property type="match status" value="1"/>
</dbReference>
<evidence type="ECO:0000313" key="11">
    <source>
        <dbReference type="Proteomes" id="UP000176233"/>
    </source>
</evidence>
<dbReference type="PANTHER" id="PTHR36427:SF3">
    <property type="entry name" value="LARGE RIBOSOMAL SUBUNIT PROTEIN UL1M"/>
    <property type="match status" value="1"/>
</dbReference>
<dbReference type="InterPro" id="IPR002143">
    <property type="entry name" value="Ribosomal_uL1"/>
</dbReference>
<dbReference type="InterPro" id="IPR016095">
    <property type="entry name" value="Ribosomal_uL1_3-a/b-sand"/>
</dbReference>
<dbReference type="InterPro" id="IPR005878">
    <property type="entry name" value="Ribosom_uL1_bac-type"/>
</dbReference>
<name>A0A1F5NR68_9BACT</name>
<dbReference type="GO" id="GO:0000049">
    <property type="term" value="F:tRNA binding"/>
    <property type="evidence" value="ECO:0007669"/>
    <property type="project" value="UniProtKB-KW"/>
</dbReference>
<gene>
    <name evidence="9" type="primary">rplA</name>
    <name evidence="10" type="ORF">A2660_02420</name>
</gene>
<dbReference type="AlphaFoldDB" id="A0A1F5NR68"/>
<evidence type="ECO:0000256" key="7">
    <source>
        <dbReference type="ARBA" id="ARBA00023274"/>
    </source>
</evidence>
<keyword evidence="4 9" id="KW-0810">Translation regulation</keyword>
<evidence type="ECO:0000256" key="8">
    <source>
        <dbReference type="ARBA" id="ARBA00035241"/>
    </source>
</evidence>
<dbReference type="GO" id="GO:0019843">
    <property type="term" value="F:rRNA binding"/>
    <property type="evidence" value="ECO:0007669"/>
    <property type="project" value="UniProtKB-UniRule"/>
</dbReference>
<dbReference type="GO" id="GO:0006412">
    <property type="term" value="P:translation"/>
    <property type="evidence" value="ECO:0007669"/>
    <property type="project" value="UniProtKB-UniRule"/>
</dbReference>
<dbReference type="EMBL" id="MFEJ01000019">
    <property type="protein sequence ID" value="OGE80161.1"/>
    <property type="molecule type" value="Genomic_DNA"/>
</dbReference>
<dbReference type="InterPro" id="IPR023674">
    <property type="entry name" value="Ribosomal_uL1-like"/>
</dbReference>
<comment type="caution">
    <text evidence="10">The sequence shown here is derived from an EMBL/GenBank/DDBJ whole genome shotgun (WGS) entry which is preliminary data.</text>
</comment>
<dbReference type="GO" id="GO:0003735">
    <property type="term" value="F:structural constituent of ribosome"/>
    <property type="evidence" value="ECO:0007669"/>
    <property type="project" value="InterPro"/>
</dbReference>
<dbReference type="Gene3D" id="3.30.190.20">
    <property type="match status" value="1"/>
</dbReference>
<dbReference type="GO" id="GO:0006417">
    <property type="term" value="P:regulation of translation"/>
    <property type="evidence" value="ECO:0007669"/>
    <property type="project" value="UniProtKB-KW"/>
</dbReference>
<dbReference type="GO" id="GO:0015934">
    <property type="term" value="C:large ribosomal subunit"/>
    <property type="evidence" value="ECO:0007669"/>
    <property type="project" value="InterPro"/>
</dbReference>
<evidence type="ECO:0000256" key="1">
    <source>
        <dbReference type="ARBA" id="ARBA00010531"/>
    </source>
</evidence>